<organism evidence="2 3">
    <name type="scientific">Oceanobacillus sojae</name>
    <dbReference type="NCBI Taxonomy" id="582851"/>
    <lineage>
        <taxon>Bacteria</taxon>
        <taxon>Bacillati</taxon>
        <taxon>Bacillota</taxon>
        <taxon>Bacilli</taxon>
        <taxon>Bacillales</taxon>
        <taxon>Bacillaceae</taxon>
        <taxon>Oceanobacillus</taxon>
    </lineage>
</organism>
<protein>
    <submittedName>
        <fullName evidence="2">N-acetyltransferase</fullName>
    </submittedName>
</protein>
<comment type="caution">
    <text evidence="2">The sequence shown here is derived from an EMBL/GenBank/DDBJ whole genome shotgun (WGS) entry which is preliminary data.</text>
</comment>
<feature type="domain" description="N-acetyltransferase" evidence="1">
    <location>
        <begin position="131"/>
        <end position="266"/>
    </location>
</feature>
<dbReference type="GO" id="GO:0016747">
    <property type="term" value="F:acyltransferase activity, transferring groups other than amino-acyl groups"/>
    <property type="evidence" value="ECO:0007669"/>
    <property type="project" value="InterPro"/>
</dbReference>
<evidence type="ECO:0000313" key="3">
    <source>
        <dbReference type="Proteomes" id="UP000321558"/>
    </source>
</evidence>
<dbReference type="Gene3D" id="3.40.630.30">
    <property type="match status" value="1"/>
</dbReference>
<dbReference type="Proteomes" id="UP000321558">
    <property type="component" value="Unassembled WGS sequence"/>
</dbReference>
<dbReference type="Pfam" id="PF00583">
    <property type="entry name" value="Acetyltransf_1"/>
    <property type="match status" value="1"/>
</dbReference>
<evidence type="ECO:0000259" key="1">
    <source>
        <dbReference type="PROSITE" id="PS51186"/>
    </source>
</evidence>
<accession>A0A511ZER2</accession>
<reference evidence="2 3" key="1">
    <citation type="submission" date="2019-07" db="EMBL/GenBank/DDBJ databases">
        <title>Whole genome shotgun sequence of Oceanobacillus sojae NBRC 105379.</title>
        <authorList>
            <person name="Hosoyama A."/>
            <person name="Uohara A."/>
            <person name="Ohji S."/>
            <person name="Ichikawa N."/>
        </authorList>
    </citation>
    <scope>NUCLEOTIDE SEQUENCE [LARGE SCALE GENOMIC DNA]</scope>
    <source>
        <strain evidence="2 3">NBRC 105379</strain>
    </source>
</reference>
<dbReference type="EMBL" id="BJYM01000002">
    <property type="protein sequence ID" value="GEN85929.1"/>
    <property type="molecule type" value="Genomic_DNA"/>
</dbReference>
<proteinExistence type="predicted"/>
<gene>
    <name evidence="2" type="ORF">OSO01_06680</name>
</gene>
<dbReference type="OrthoDB" id="248489at2"/>
<keyword evidence="2" id="KW-0808">Transferase</keyword>
<name>A0A511ZER2_9BACI</name>
<dbReference type="STRING" id="582851.GCA_900162665_02872"/>
<keyword evidence="3" id="KW-1185">Reference proteome</keyword>
<dbReference type="AlphaFoldDB" id="A0A511ZER2"/>
<dbReference type="RefSeq" id="WP_147208684.1">
    <property type="nucleotide sequence ID" value="NZ_BJYM01000002.1"/>
</dbReference>
<evidence type="ECO:0000313" key="2">
    <source>
        <dbReference type="EMBL" id="GEN85929.1"/>
    </source>
</evidence>
<dbReference type="PROSITE" id="PS51186">
    <property type="entry name" value="GNAT"/>
    <property type="match status" value="1"/>
</dbReference>
<sequence>MIRKLTKEDHVKVMELIEPKAAENLFIIGDIEAFGYDSDVQDVWGQWEQGNLIAVLLRYRENYIIYSETEYDLKGFAEIINSYKQRCNFSGLKYIVEPLLPYIDKVTRVHREMYYAACEEISYAVNLEQTKQVEYLKPADYEENIKMLASVPEFAASNVTIETRENEEKNKTGRTYFIRDEKGTMVASASTTAENSHSAMIVGVCTRPGYERQGFATKCMEKLCITLLAEGKSLCLFYDNPAAGNIYKRLGFEDIGMWSMLRYEAE</sequence>
<dbReference type="InterPro" id="IPR016181">
    <property type="entry name" value="Acyl_CoA_acyltransferase"/>
</dbReference>
<dbReference type="InterPro" id="IPR000182">
    <property type="entry name" value="GNAT_dom"/>
</dbReference>
<dbReference type="SUPFAM" id="SSF55729">
    <property type="entry name" value="Acyl-CoA N-acyltransferases (Nat)"/>
    <property type="match status" value="1"/>
</dbReference>